<dbReference type="RefSeq" id="WP_124766649.1">
    <property type="nucleotide sequence ID" value="NZ_JAFBDY010000022.1"/>
</dbReference>
<dbReference type="InterPro" id="IPR020057">
    <property type="entry name" value="Ribosomal_bL25_b-dom"/>
</dbReference>
<accession>A0A3N9U9R8</accession>
<dbReference type="Proteomes" id="UP000274033">
    <property type="component" value="Unassembled WGS sequence"/>
</dbReference>
<dbReference type="Pfam" id="PF01386">
    <property type="entry name" value="Ribosomal_L25p"/>
    <property type="match status" value="1"/>
</dbReference>
<dbReference type="NCBIfam" id="TIGR00731">
    <property type="entry name" value="bL25_bact_ctc"/>
    <property type="match status" value="1"/>
</dbReference>
<dbReference type="InterPro" id="IPR020930">
    <property type="entry name" value="Ribosomal_uL5_bac-type"/>
</dbReference>
<evidence type="ECO:0000313" key="9">
    <source>
        <dbReference type="EMBL" id="RQW73257.1"/>
    </source>
</evidence>
<name>A0A3N9U9R8_9BACI</name>
<dbReference type="PANTHER" id="PTHR33284:SF1">
    <property type="entry name" value="RIBOSOMAL PROTEIN L25_GLN-TRNA SYNTHETASE, ANTI-CODON-BINDING DOMAIN-CONTAINING PROTEIN"/>
    <property type="match status" value="1"/>
</dbReference>
<comment type="function">
    <text evidence="5">This is one of the proteins that binds to the 5S RNA in the ribosome where it forms part of the central protuberance.</text>
</comment>
<evidence type="ECO:0000313" key="10">
    <source>
        <dbReference type="Proteomes" id="UP000274033"/>
    </source>
</evidence>
<evidence type="ECO:0000256" key="4">
    <source>
        <dbReference type="ARBA" id="ARBA00023274"/>
    </source>
</evidence>
<dbReference type="SUPFAM" id="SSF50715">
    <property type="entry name" value="Ribosomal protein L25-like"/>
    <property type="match status" value="1"/>
</dbReference>
<evidence type="ECO:0000256" key="2">
    <source>
        <dbReference type="ARBA" id="ARBA00022884"/>
    </source>
</evidence>
<feature type="domain" description="Large ribosomal subunit protein bL25 L25" evidence="7">
    <location>
        <begin position="5"/>
        <end position="91"/>
    </location>
</feature>
<comment type="subunit">
    <text evidence="5">Part of the 50S ribosomal subunit; part of the 5S rRNA/L5/L18/L25 subcomplex. Contacts the 5S rRNA. Binds to the 5S rRNA independently of L5 and L18.</text>
</comment>
<evidence type="ECO:0000256" key="1">
    <source>
        <dbReference type="ARBA" id="ARBA00022730"/>
    </source>
</evidence>
<evidence type="ECO:0000259" key="8">
    <source>
        <dbReference type="Pfam" id="PF14693"/>
    </source>
</evidence>
<feature type="domain" description="Large ribosomal subunit protein bL25 beta" evidence="8">
    <location>
        <begin position="99"/>
        <end position="181"/>
    </location>
</feature>
<sequence>MDIVLQAATRAKGKGPTINQLRKQEKLPGVIYGYNIQSTPIVMDYKETAKAVQKLGRTSVFKINIEGNQVNAIINEVQRCALKGHVKHIDFLSINMAEEITVEVPITIVGESIGVKEGGVLTQPIRELTIKVKPSNIPESIEIDVSDIEINGSLSVADFRSKVNFEVLNPDEDTLVTVTPPATASDDTAGQGDDGNQDIKATEAPESEA</sequence>
<proteinExistence type="inferred from homology"/>
<evidence type="ECO:0000256" key="5">
    <source>
        <dbReference type="HAMAP-Rule" id="MF_01334"/>
    </source>
</evidence>
<dbReference type="Gene3D" id="2.170.120.20">
    <property type="entry name" value="Ribosomal protein L25, beta domain"/>
    <property type="match status" value="1"/>
</dbReference>
<dbReference type="GO" id="GO:0008097">
    <property type="term" value="F:5S rRNA binding"/>
    <property type="evidence" value="ECO:0007669"/>
    <property type="project" value="InterPro"/>
</dbReference>
<keyword evidence="4 5" id="KW-0687">Ribonucleoprotein</keyword>
<dbReference type="NCBIfam" id="NF004133">
    <property type="entry name" value="PRK05618.2-4"/>
    <property type="match status" value="1"/>
</dbReference>
<dbReference type="InterPro" id="IPR011035">
    <property type="entry name" value="Ribosomal_bL25/Gln-tRNA_synth"/>
</dbReference>
<reference evidence="9 10" key="1">
    <citation type="journal article" date="2013" name="J. Microbiol.">
        <title>Lysinibacillus chungkukjangi sp. nov., isolated from Chungkukjang, Korean fermented soybean food.</title>
        <authorList>
            <person name="Kim S.J."/>
            <person name="Jang Y.H."/>
            <person name="Hamada M."/>
            <person name="Ahn J.H."/>
            <person name="Weon H.Y."/>
            <person name="Suzuki K."/>
            <person name="Whang K.S."/>
            <person name="Kwon S.W."/>
        </authorList>
    </citation>
    <scope>NUCLEOTIDE SEQUENCE [LARGE SCALE GENOMIC DNA]</scope>
    <source>
        <strain evidence="9 10">MCCC 1A12701</strain>
    </source>
</reference>
<dbReference type="AlphaFoldDB" id="A0A3N9U9R8"/>
<comment type="caution">
    <text evidence="9">The sequence shown here is derived from an EMBL/GenBank/DDBJ whole genome shotgun (WGS) entry which is preliminary data.</text>
</comment>
<feature type="region of interest" description="Disordered" evidence="6">
    <location>
        <begin position="176"/>
        <end position="209"/>
    </location>
</feature>
<evidence type="ECO:0000259" key="7">
    <source>
        <dbReference type="Pfam" id="PF01386"/>
    </source>
</evidence>
<dbReference type="CDD" id="cd00495">
    <property type="entry name" value="Ribosomal_L25_TL5_CTC"/>
    <property type="match status" value="1"/>
</dbReference>
<dbReference type="GO" id="GO:0003735">
    <property type="term" value="F:structural constituent of ribosome"/>
    <property type="evidence" value="ECO:0007669"/>
    <property type="project" value="InterPro"/>
</dbReference>
<dbReference type="Pfam" id="PF14693">
    <property type="entry name" value="Ribosomal_TL5_C"/>
    <property type="match status" value="1"/>
</dbReference>
<keyword evidence="2 5" id="KW-0694">RNA-binding</keyword>
<comment type="similarity">
    <text evidence="5">Belongs to the bacterial ribosomal protein bL25 family. CTC subfamily.</text>
</comment>
<dbReference type="InterPro" id="IPR029751">
    <property type="entry name" value="Ribosomal_L25_dom"/>
</dbReference>
<gene>
    <name evidence="5" type="primary">rplY</name>
    <name evidence="5" type="synonym">ctc</name>
    <name evidence="9" type="ORF">EBB45_17535</name>
</gene>
<dbReference type="PANTHER" id="PTHR33284">
    <property type="entry name" value="RIBOSOMAL PROTEIN L25/GLN-TRNA SYNTHETASE, ANTI-CODON-BINDING DOMAIN-CONTAINING PROTEIN"/>
    <property type="match status" value="1"/>
</dbReference>
<dbReference type="InterPro" id="IPR037121">
    <property type="entry name" value="Ribosomal_bL25_C"/>
</dbReference>
<evidence type="ECO:0000256" key="6">
    <source>
        <dbReference type="SAM" id="MobiDB-lite"/>
    </source>
</evidence>
<dbReference type="InterPro" id="IPR020056">
    <property type="entry name" value="Rbsml_bL25/Gln-tRNA_synth_N"/>
</dbReference>
<dbReference type="GO" id="GO:0006412">
    <property type="term" value="P:translation"/>
    <property type="evidence" value="ECO:0007669"/>
    <property type="project" value="UniProtKB-UniRule"/>
</dbReference>
<evidence type="ECO:0000256" key="3">
    <source>
        <dbReference type="ARBA" id="ARBA00022980"/>
    </source>
</evidence>
<dbReference type="InterPro" id="IPR001021">
    <property type="entry name" value="Ribosomal_bL25_long"/>
</dbReference>
<keyword evidence="10" id="KW-1185">Reference proteome</keyword>
<keyword evidence="1 5" id="KW-0699">rRNA-binding</keyword>
<dbReference type="OrthoDB" id="9790002at2"/>
<dbReference type="GO" id="GO:0022625">
    <property type="term" value="C:cytosolic large ribosomal subunit"/>
    <property type="evidence" value="ECO:0007669"/>
    <property type="project" value="TreeGrafter"/>
</dbReference>
<feature type="compositionally biased region" description="Polar residues" evidence="6">
    <location>
        <begin position="176"/>
        <end position="188"/>
    </location>
</feature>
<keyword evidence="3 5" id="KW-0689">Ribosomal protein</keyword>
<dbReference type="Gene3D" id="2.40.240.10">
    <property type="entry name" value="Ribosomal Protein L25, Chain P"/>
    <property type="match status" value="1"/>
</dbReference>
<organism evidence="9 10">
    <name type="scientific">Lysinibacillus composti</name>
    <dbReference type="NCBI Taxonomy" id="720633"/>
    <lineage>
        <taxon>Bacteria</taxon>
        <taxon>Bacillati</taxon>
        <taxon>Bacillota</taxon>
        <taxon>Bacilli</taxon>
        <taxon>Bacillales</taxon>
        <taxon>Bacillaceae</taxon>
        <taxon>Lysinibacillus</taxon>
    </lineage>
</organism>
<protein>
    <recommendedName>
        <fullName evidence="5">Large ribosomal subunit protein bL25</fullName>
    </recommendedName>
    <alternativeName>
        <fullName evidence="5">General stress protein CTC</fullName>
    </alternativeName>
</protein>
<dbReference type="HAMAP" id="MF_01334">
    <property type="entry name" value="Ribosomal_bL25_CTC"/>
    <property type="match status" value="1"/>
</dbReference>
<dbReference type="EMBL" id="RRCT01000024">
    <property type="protein sequence ID" value="RQW73257.1"/>
    <property type="molecule type" value="Genomic_DNA"/>
</dbReference>